<dbReference type="AlphaFoldDB" id="A0A9X6NJA9"/>
<name>A0A9X6NJA9_HYPEX</name>
<gene>
    <name evidence="1" type="ORF">BV898_19554</name>
</gene>
<dbReference type="Proteomes" id="UP000192578">
    <property type="component" value="Unassembled WGS sequence"/>
</dbReference>
<organism evidence="1 2">
    <name type="scientific">Hypsibius exemplaris</name>
    <name type="common">Freshwater tardigrade</name>
    <dbReference type="NCBI Taxonomy" id="2072580"/>
    <lineage>
        <taxon>Eukaryota</taxon>
        <taxon>Metazoa</taxon>
        <taxon>Ecdysozoa</taxon>
        <taxon>Tardigrada</taxon>
        <taxon>Eutardigrada</taxon>
        <taxon>Parachela</taxon>
        <taxon>Hypsibioidea</taxon>
        <taxon>Hypsibiidae</taxon>
        <taxon>Hypsibius</taxon>
    </lineage>
</organism>
<sequence length="126" mass="14130">MLAPLLTHQPLIRCGRTGSSPRSCKEIKRLDSALKIRNRSRRPHRDEWPIYCPKGTRIPWEPCQPCGGCLPEEQPVRAGLINAAAAKDDAGRSHVCDKAKSKATEAFLCYMKISKFDPFKPVTPCR</sequence>
<proteinExistence type="predicted"/>
<reference evidence="2" key="1">
    <citation type="submission" date="2017-01" db="EMBL/GenBank/DDBJ databases">
        <title>Comparative genomics of anhydrobiosis in the tardigrade Hypsibius dujardini.</title>
        <authorList>
            <person name="Yoshida Y."/>
            <person name="Koutsovoulos G."/>
            <person name="Laetsch D."/>
            <person name="Stevens L."/>
            <person name="Kumar S."/>
            <person name="Horikawa D."/>
            <person name="Ishino K."/>
            <person name="Komine S."/>
            <person name="Tomita M."/>
            <person name="Blaxter M."/>
            <person name="Arakawa K."/>
        </authorList>
    </citation>
    <scope>NUCLEOTIDE SEQUENCE [LARGE SCALE GENOMIC DNA]</scope>
    <source>
        <strain evidence="2">Z151</strain>
    </source>
</reference>
<dbReference type="EMBL" id="MTYJ01000565">
    <property type="protein sequence ID" value="OWA55167.1"/>
    <property type="molecule type" value="Genomic_DNA"/>
</dbReference>
<protein>
    <submittedName>
        <fullName evidence="1">Uncharacterized protein</fullName>
    </submittedName>
</protein>
<comment type="caution">
    <text evidence="1">The sequence shown here is derived from an EMBL/GenBank/DDBJ whole genome shotgun (WGS) entry which is preliminary data.</text>
</comment>
<keyword evidence="2" id="KW-1185">Reference proteome</keyword>
<accession>A0A9X6NJA9</accession>
<evidence type="ECO:0000313" key="1">
    <source>
        <dbReference type="EMBL" id="OWA55167.1"/>
    </source>
</evidence>
<evidence type="ECO:0000313" key="2">
    <source>
        <dbReference type="Proteomes" id="UP000192578"/>
    </source>
</evidence>